<proteinExistence type="predicted"/>
<comment type="subcellular location">
    <subcellularLocation>
        <location evidence="1">Nucleus</location>
    </subcellularLocation>
</comment>
<protein>
    <recommendedName>
        <fullName evidence="4">Exosome complex component N-terminal domain-containing protein</fullName>
    </recommendedName>
</protein>
<evidence type="ECO:0000313" key="5">
    <source>
        <dbReference type="EMBL" id="KLJ06164.1"/>
    </source>
</evidence>
<dbReference type="GO" id="GO:0005634">
    <property type="term" value="C:nucleus"/>
    <property type="evidence" value="ECO:0007669"/>
    <property type="project" value="UniProtKB-SubCell"/>
</dbReference>
<evidence type="ECO:0000256" key="1">
    <source>
        <dbReference type="ARBA" id="ARBA00004123"/>
    </source>
</evidence>
<feature type="domain" description="Exosome complex component N-terminal" evidence="4">
    <location>
        <begin position="8"/>
        <end position="43"/>
    </location>
</feature>
<dbReference type="Pfam" id="PF14382">
    <property type="entry name" value="ECR1_N"/>
    <property type="match status" value="1"/>
</dbReference>
<dbReference type="Gene3D" id="2.40.50.100">
    <property type="match status" value="1"/>
</dbReference>
<name>A0A0H1B400_9EURO</name>
<dbReference type="EMBL" id="LDEV01003276">
    <property type="protein sequence ID" value="KLJ06164.1"/>
    <property type="molecule type" value="Genomic_DNA"/>
</dbReference>
<evidence type="ECO:0000313" key="6">
    <source>
        <dbReference type="Proteomes" id="UP000053573"/>
    </source>
</evidence>
<sequence length="121" mass="13130">MTVSLPSIAVPGQRLGPVSSFIPGPGTHIQDSFVCASIAGPVILQKEGEEEESKVQLKRQQQSQQHQKEEATKKQQRIPVMVARSFAQTFEGSYGAMTGDNINNSKSGSSINRIPQLQKPP</sequence>
<dbReference type="InterPro" id="IPR025721">
    <property type="entry name" value="Exosome_cplx_N_dom"/>
</dbReference>
<feature type="non-terminal residue" evidence="5">
    <location>
        <position position="121"/>
    </location>
</feature>
<keyword evidence="6" id="KW-1185">Reference proteome</keyword>
<feature type="region of interest" description="Disordered" evidence="3">
    <location>
        <begin position="48"/>
        <end position="77"/>
    </location>
</feature>
<evidence type="ECO:0000259" key="4">
    <source>
        <dbReference type="Pfam" id="PF14382"/>
    </source>
</evidence>
<feature type="region of interest" description="Disordered" evidence="3">
    <location>
        <begin position="93"/>
        <end position="121"/>
    </location>
</feature>
<gene>
    <name evidence="5" type="ORF">EMPG_10418</name>
</gene>
<organism evidence="5 6">
    <name type="scientific">Blastomyces silverae</name>
    <dbReference type="NCBI Taxonomy" id="2060906"/>
    <lineage>
        <taxon>Eukaryota</taxon>
        <taxon>Fungi</taxon>
        <taxon>Dikarya</taxon>
        <taxon>Ascomycota</taxon>
        <taxon>Pezizomycotina</taxon>
        <taxon>Eurotiomycetes</taxon>
        <taxon>Eurotiomycetidae</taxon>
        <taxon>Onygenales</taxon>
        <taxon>Ajellomycetaceae</taxon>
        <taxon>Blastomyces</taxon>
    </lineage>
</organism>
<accession>A0A0H1B400</accession>
<dbReference type="STRING" id="2060906.A0A0H1B400"/>
<dbReference type="GO" id="GO:0000178">
    <property type="term" value="C:exosome (RNase complex)"/>
    <property type="evidence" value="ECO:0007669"/>
    <property type="project" value="UniProtKB-KW"/>
</dbReference>
<dbReference type="SUPFAM" id="SSF110324">
    <property type="entry name" value="Ribosomal L27 protein-like"/>
    <property type="match status" value="1"/>
</dbReference>
<evidence type="ECO:0000256" key="3">
    <source>
        <dbReference type="SAM" id="MobiDB-lite"/>
    </source>
</evidence>
<feature type="compositionally biased region" description="Low complexity" evidence="3">
    <location>
        <begin position="101"/>
        <end position="114"/>
    </location>
</feature>
<dbReference type="AlphaFoldDB" id="A0A0H1B400"/>
<dbReference type="OrthoDB" id="440760at2759"/>
<dbReference type="Proteomes" id="UP000053573">
    <property type="component" value="Unassembled WGS sequence"/>
</dbReference>
<evidence type="ECO:0000256" key="2">
    <source>
        <dbReference type="ARBA" id="ARBA00022835"/>
    </source>
</evidence>
<reference evidence="6" key="1">
    <citation type="journal article" date="2015" name="PLoS Genet.">
        <title>The dynamic genome and transcriptome of the human fungal pathogen Blastomyces and close relative Emmonsia.</title>
        <authorList>
            <person name="Munoz J.F."/>
            <person name="Gauthier G.M."/>
            <person name="Desjardins C.A."/>
            <person name="Gallo J.E."/>
            <person name="Holder J."/>
            <person name="Sullivan T.D."/>
            <person name="Marty A.J."/>
            <person name="Carmen J.C."/>
            <person name="Chen Z."/>
            <person name="Ding L."/>
            <person name="Gujja S."/>
            <person name="Magrini V."/>
            <person name="Misas E."/>
            <person name="Mitreva M."/>
            <person name="Priest M."/>
            <person name="Saif S."/>
            <person name="Whiston E.A."/>
            <person name="Young S."/>
            <person name="Zeng Q."/>
            <person name="Goldman W.E."/>
            <person name="Mardis E.R."/>
            <person name="Taylor J.W."/>
            <person name="McEwen J.G."/>
            <person name="Clay O.K."/>
            <person name="Klein B.S."/>
            <person name="Cuomo C.A."/>
        </authorList>
    </citation>
    <scope>NUCLEOTIDE SEQUENCE [LARGE SCALE GENOMIC DNA]</scope>
    <source>
        <strain evidence="6">UAMH 139</strain>
    </source>
</reference>
<keyword evidence="2" id="KW-0271">Exosome</keyword>
<comment type="caution">
    <text evidence="5">The sequence shown here is derived from an EMBL/GenBank/DDBJ whole genome shotgun (WGS) entry which is preliminary data.</text>
</comment>